<feature type="transmembrane region" description="Helical" evidence="1">
    <location>
        <begin position="38"/>
        <end position="58"/>
    </location>
</feature>
<dbReference type="Proteomes" id="UP000680866">
    <property type="component" value="Chromosome"/>
</dbReference>
<dbReference type="CDD" id="cd15482">
    <property type="entry name" value="Sialidase_non-viral"/>
    <property type="match status" value="1"/>
</dbReference>
<keyword evidence="1" id="KW-1133">Transmembrane helix</keyword>
<name>A0A810NES5_9ACTN</name>
<dbReference type="SUPFAM" id="SSF50939">
    <property type="entry name" value="Sialidases"/>
    <property type="match status" value="1"/>
</dbReference>
<keyword evidence="1" id="KW-0812">Transmembrane</keyword>
<evidence type="ECO:0008006" key="4">
    <source>
        <dbReference type="Google" id="ProtNLM"/>
    </source>
</evidence>
<accession>A0A810NES5</accession>
<keyword evidence="1" id="KW-0472">Membrane</keyword>
<evidence type="ECO:0000313" key="2">
    <source>
        <dbReference type="EMBL" id="BCJ69775.1"/>
    </source>
</evidence>
<evidence type="ECO:0000313" key="3">
    <source>
        <dbReference type="Proteomes" id="UP000680866"/>
    </source>
</evidence>
<dbReference type="AlphaFoldDB" id="A0A810NES5"/>
<keyword evidence="3" id="KW-1185">Reference proteome</keyword>
<sequence>MSDREFSGFDADAVKEAVRQPPLDELYRVVVRRRKRRLSGTALALVAVLGAVAGGPMIGGQAGGRPGIEEQTSPPGVTQLFVLDGTSAVGVRETADCSVEFGYTQDLGVTWSEFRPLAYEQPCRGAAEGRHTADLRYQPLGVRTYLVSVDDRSYLSTDAGRTWQDADSAITAVDAFPPGADPVDCQVGCFGLPEPLAVDPGTEGVFRLRGESPSPFRLRNLYESTDGALWTAYWPGDIDRPSVVARSVDRGATWRPATLPEPFTGDTPPTLLGLAAESGEVAYLLAAPRDGVGRYALIFRTSDGGATWTEVLTDLPASPVVRPFTVGDGGTLLIADADLQDGYVWASDDGGRHFVRGPAVEPGTLGGISGRVWIVDQDGASITGDGTRWQARLALPQ</sequence>
<proteinExistence type="predicted"/>
<reference evidence="2" key="1">
    <citation type="submission" date="2020-08" db="EMBL/GenBank/DDBJ databases">
        <title>Whole genome shotgun sequence of Polymorphospora rubra NBRC 101157.</title>
        <authorList>
            <person name="Komaki H."/>
            <person name="Tamura T."/>
        </authorList>
    </citation>
    <scope>NUCLEOTIDE SEQUENCE</scope>
    <source>
        <strain evidence="2">NBRC 101157</strain>
    </source>
</reference>
<gene>
    <name evidence="2" type="ORF">Prubr_67960</name>
</gene>
<organism evidence="2 3">
    <name type="scientific">Polymorphospora rubra</name>
    <dbReference type="NCBI Taxonomy" id="338584"/>
    <lineage>
        <taxon>Bacteria</taxon>
        <taxon>Bacillati</taxon>
        <taxon>Actinomycetota</taxon>
        <taxon>Actinomycetes</taxon>
        <taxon>Micromonosporales</taxon>
        <taxon>Micromonosporaceae</taxon>
        <taxon>Polymorphospora</taxon>
    </lineage>
</organism>
<dbReference type="InterPro" id="IPR015943">
    <property type="entry name" value="WD40/YVTN_repeat-like_dom_sf"/>
</dbReference>
<dbReference type="InterPro" id="IPR036278">
    <property type="entry name" value="Sialidase_sf"/>
</dbReference>
<dbReference type="EMBL" id="AP023359">
    <property type="protein sequence ID" value="BCJ69775.1"/>
    <property type="molecule type" value="Genomic_DNA"/>
</dbReference>
<dbReference type="RefSeq" id="WP_212819277.1">
    <property type="nucleotide sequence ID" value="NZ_AP023359.1"/>
</dbReference>
<protein>
    <recommendedName>
        <fullName evidence="4">Exo-alpha-sialidase</fullName>
    </recommendedName>
</protein>
<evidence type="ECO:0000256" key="1">
    <source>
        <dbReference type="SAM" id="Phobius"/>
    </source>
</evidence>
<dbReference type="Gene3D" id="2.130.10.10">
    <property type="entry name" value="YVTN repeat-like/Quinoprotein amine dehydrogenase"/>
    <property type="match status" value="2"/>
</dbReference>
<dbReference type="KEGG" id="pry:Prubr_67960"/>